<dbReference type="Proteomes" id="UP000278756">
    <property type="component" value="Chromosome 2"/>
</dbReference>
<name>A0A3G9G7H6_9CAUL</name>
<evidence type="ECO:0000313" key="2">
    <source>
        <dbReference type="Proteomes" id="UP000278756"/>
    </source>
</evidence>
<protein>
    <submittedName>
        <fullName evidence="1">Uncharacterized protein</fullName>
    </submittedName>
</protein>
<reference evidence="2" key="2">
    <citation type="journal article" date="2017" name="Plant Physiol. Biochem.">
        <title>Differential oxidative and antioxidative response of duckweed Lemna minor toward plant growth promoting/inhibiting bacteria.</title>
        <authorList>
            <person name="Ishizawa H."/>
            <person name="Kuroda M."/>
            <person name="Morikawa M."/>
            <person name="Ike M."/>
        </authorList>
    </citation>
    <scope>NUCLEOTIDE SEQUENCE [LARGE SCALE GENOMIC DNA]</scope>
    <source>
        <strain evidence="2">M6</strain>
    </source>
</reference>
<dbReference type="EMBL" id="AP018828">
    <property type="protein sequence ID" value="BBF81841.1"/>
    <property type="molecule type" value="Genomic_DNA"/>
</dbReference>
<sequence length="133" mass="14900">MKVRQIYTSRLCLAPGNRKYFSDLWFRLAYAVAISGNGYAMDMDAYDALLREVPGRKTHADAMLRNIGQHRYDLTYSEMTDALKAGQLQEAAELNGRLPALLEKGNLTGAALTKERAKLASNQAYIETLQKAR</sequence>
<evidence type="ECO:0000313" key="1">
    <source>
        <dbReference type="EMBL" id="BBF81841.1"/>
    </source>
</evidence>
<accession>A0A3G9G7H6</accession>
<proteinExistence type="predicted"/>
<dbReference type="AlphaFoldDB" id="A0A3G9G7H6"/>
<organism evidence="1 2">
    <name type="scientific">Asticcacaulis excentricus</name>
    <dbReference type="NCBI Taxonomy" id="78587"/>
    <lineage>
        <taxon>Bacteria</taxon>
        <taxon>Pseudomonadati</taxon>
        <taxon>Pseudomonadota</taxon>
        <taxon>Alphaproteobacteria</taxon>
        <taxon>Caulobacterales</taxon>
        <taxon>Caulobacteraceae</taxon>
        <taxon>Asticcacaulis</taxon>
    </lineage>
</organism>
<reference evidence="2" key="1">
    <citation type="journal article" date="2017" name="Biotechnol. Biofuels">
        <title>Evaluation of environmental bacterial communities as a factor affecting the growth of duckweed Lemna minor.</title>
        <authorList>
            <person name="Ishizawa H."/>
            <person name="Kuroda M."/>
            <person name="Morikawa M."/>
            <person name="Ike M."/>
        </authorList>
    </citation>
    <scope>NUCLEOTIDE SEQUENCE [LARGE SCALE GENOMIC DNA]</scope>
    <source>
        <strain evidence="2">M6</strain>
    </source>
</reference>
<gene>
    <name evidence="1" type="ORF">EM6_2449</name>
</gene>